<sequence>MQLTGLMHGAHLLRYVDFPVTEVLGPGASEDEIQDLLTRHGTIFIKPIFKGGVGRKGKAGLVGQARDLRTALNEKERLYFAEHRQGAIVSKANGVTFEAGVPAEHEVYFSITDETRFRAPTMTITHRGGIDIEDLDPSEIATVPFESLTGLKAFVVANALSDLGAPREIISPLVQQLPRLWDLFHHYGMTTLELNPIRMKPERGGRLIPIACDFKAGFDRDDPRMARLGLPAHLFASDVSAFEHEVNQLRTYQGQSDVFVINPKGTILAPTFGGGANSLVTEVLGDAAIISSDFGGNPPYEKMKDVARICYRHFLRQSNVLFIIGGKANNTDIHETFRAMGDALREHFSERGPTPLHVVVGRGGPNLIRGFGTLAETCDALGVPYRFFGFDSAISEVVTYARKVDEWMKAGGREEIARHMGIKPPPASASASASASSASA</sequence>
<dbReference type="Gene3D" id="3.30.470.20">
    <property type="entry name" value="ATP-grasp fold, B domain"/>
    <property type="match status" value="1"/>
</dbReference>
<accession>A0A7X1ZCG2</accession>
<gene>
    <name evidence="9" type="ORF">GHC57_05720</name>
</gene>
<dbReference type="Pfam" id="PF08442">
    <property type="entry name" value="ATP-grasp_2"/>
    <property type="match status" value="1"/>
</dbReference>
<evidence type="ECO:0000313" key="9">
    <source>
        <dbReference type="EMBL" id="MQX36013.1"/>
    </source>
</evidence>
<reference evidence="9 10" key="1">
    <citation type="submission" date="2019-10" db="EMBL/GenBank/DDBJ databases">
        <title>Draft whole-genome sequence of the purple nonsulfur photosynthetic bacterium Roseospira navarrensis DSM 15114.</title>
        <authorList>
            <person name="Kyndt J.A."/>
            <person name="Meyer T.E."/>
        </authorList>
    </citation>
    <scope>NUCLEOTIDE SEQUENCE [LARGE SCALE GENOMIC DNA]</scope>
    <source>
        <strain evidence="9 10">DSM 15114</strain>
    </source>
</reference>
<dbReference type="GO" id="GO:0000166">
    <property type="term" value="F:nucleotide binding"/>
    <property type="evidence" value="ECO:0007669"/>
    <property type="project" value="UniProtKB-KW"/>
</dbReference>
<comment type="catalytic activity">
    <reaction evidence="5">
        <text>oxaloacetate + acetyl-CoA + ADP + phosphate = citrate + ATP + CoA</text>
        <dbReference type="Rhea" id="RHEA:21160"/>
        <dbReference type="ChEBI" id="CHEBI:16452"/>
        <dbReference type="ChEBI" id="CHEBI:16947"/>
        <dbReference type="ChEBI" id="CHEBI:30616"/>
        <dbReference type="ChEBI" id="CHEBI:43474"/>
        <dbReference type="ChEBI" id="CHEBI:57287"/>
        <dbReference type="ChEBI" id="CHEBI:57288"/>
        <dbReference type="ChEBI" id="CHEBI:456216"/>
        <dbReference type="EC" id="2.3.3.8"/>
    </reaction>
</comment>
<dbReference type="GO" id="GO:0042709">
    <property type="term" value="C:succinate-CoA ligase complex"/>
    <property type="evidence" value="ECO:0007669"/>
    <property type="project" value="TreeGrafter"/>
</dbReference>
<evidence type="ECO:0000256" key="1">
    <source>
        <dbReference type="ARBA" id="ARBA00022532"/>
    </source>
</evidence>
<dbReference type="RefSeq" id="WP_153342089.1">
    <property type="nucleotide sequence ID" value="NZ_WIVE01000011.1"/>
</dbReference>
<keyword evidence="4" id="KW-0012">Acyltransferase</keyword>
<evidence type="ECO:0000256" key="3">
    <source>
        <dbReference type="ARBA" id="ARBA00022741"/>
    </source>
</evidence>
<protein>
    <submittedName>
        <fullName evidence="9">Carboxylate--amine ligase</fullName>
    </submittedName>
</protein>
<keyword evidence="2 9" id="KW-0436">Ligase</keyword>
<dbReference type="PANTHER" id="PTHR11815">
    <property type="entry name" value="SUCCINYL-COA SYNTHETASE BETA CHAIN"/>
    <property type="match status" value="1"/>
</dbReference>
<keyword evidence="3" id="KW-0547">Nucleotide-binding</keyword>
<feature type="domain" description="ATP-citrate synthase citrate-binding" evidence="8">
    <location>
        <begin position="243"/>
        <end position="401"/>
    </location>
</feature>
<dbReference type="GO" id="GO:0004775">
    <property type="term" value="F:succinate-CoA ligase (ADP-forming) activity"/>
    <property type="evidence" value="ECO:0007669"/>
    <property type="project" value="TreeGrafter"/>
</dbReference>
<proteinExistence type="predicted"/>
<keyword evidence="1" id="KW-0816">Tricarboxylic acid cycle</keyword>
<dbReference type="AlphaFoldDB" id="A0A7X1ZCG2"/>
<evidence type="ECO:0000259" key="8">
    <source>
        <dbReference type="Pfam" id="PF16114"/>
    </source>
</evidence>
<organism evidence="9 10">
    <name type="scientific">Roseospira navarrensis</name>
    <dbReference type="NCBI Taxonomy" id="140058"/>
    <lineage>
        <taxon>Bacteria</taxon>
        <taxon>Pseudomonadati</taxon>
        <taxon>Pseudomonadota</taxon>
        <taxon>Alphaproteobacteria</taxon>
        <taxon>Rhodospirillales</taxon>
        <taxon>Rhodospirillaceae</taxon>
        <taxon>Roseospira</taxon>
    </lineage>
</organism>
<feature type="region of interest" description="Disordered" evidence="6">
    <location>
        <begin position="420"/>
        <end position="440"/>
    </location>
</feature>
<dbReference type="OrthoDB" id="9179at2"/>
<feature type="compositionally biased region" description="Low complexity" evidence="6">
    <location>
        <begin position="428"/>
        <end position="440"/>
    </location>
</feature>
<evidence type="ECO:0000256" key="2">
    <source>
        <dbReference type="ARBA" id="ARBA00022598"/>
    </source>
</evidence>
<dbReference type="Proteomes" id="UP000434582">
    <property type="component" value="Unassembled WGS sequence"/>
</dbReference>
<evidence type="ECO:0000259" key="7">
    <source>
        <dbReference type="Pfam" id="PF08442"/>
    </source>
</evidence>
<evidence type="ECO:0000313" key="10">
    <source>
        <dbReference type="Proteomes" id="UP000434582"/>
    </source>
</evidence>
<dbReference type="InterPro" id="IPR016102">
    <property type="entry name" value="Succinyl-CoA_synth-like"/>
</dbReference>
<evidence type="ECO:0000256" key="5">
    <source>
        <dbReference type="ARBA" id="ARBA00047593"/>
    </source>
</evidence>
<dbReference type="GO" id="GO:0006099">
    <property type="term" value="P:tricarboxylic acid cycle"/>
    <property type="evidence" value="ECO:0007669"/>
    <property type="project" value="UniProtKB-KW"/>
</dbReference>
<dbReference type="InterPro" id="IPR032263">
    <property type="entry name" value="Citrate-bd"/>
</dbReference>
<evidence type="ECO:0000256" key="4">
    <source>
        <dbReference type="ARBA" id="ARBA00023315"/>
    </source>
</evidence>
<keyword evidence="4" id="KW-0808">Transferase</keyword>
<dbReference type="EMBL" id="WIVE01000011">
    <property type="protein sequence ID" value="MQX36013.1"/>
    <property type="molecule type" value="Genomic_DNA"/>
</dbReference>
<keyword evidence="10" id="KW-1185">Reference proteome</keyword>
<dbReference type="PANTHER" id="PTHR11815:SF10">
    <property type="entry name" value="SUCCINATE--COA LIGASE [GDP-FORMING] SUBUNIT BETA, MITOCHONDRIAL"/>
    <property type="match status" value="1"/>
</dbReference>
<dbReference type="GO" id="GO:0003878">
    <property type="term" value="F:ATP citrate synthase activity"/>
    <property type="evidence" value="ECO:0007669"/>
    <property type="project" value="UniProtKB-EC"/>
</dbReference>
<dbReference type="GO" id="GO:0006104">
    <property type="term" value="P:succinyl-CoA metabolic process"/>
    <property type="evidence" value="ECO:0007669"/>
    <property type="project" value="TreeGrafter"/>
</dbReference>
<dbReference type="Gene3D" id="3.40.50.261">
    <property type="entry name" value="Succinyl-CoA synthetase domains"/>
    <property type="match status" value="1"/>
</dbReference>
<dbReference type="Pfam" id="PF16114">
    <property type="entry name" value="Citrate_bind"/>
    <property type="match status" value="1"/>
</dbReference>
<feature type="domain" description="ATP-grasp fold succinyl-CoA synthetase-type" evidence="7">
    <location>
        <begin position="53"/>
        <end position="197"/>
    </location>
</feature>
<dbReference type="SUPFAM" id="SSF56059">
    <property type="entry name" value="Glutathione synthetase ATP-binding domain-like"/>
    <property type="match status" value="1"/>
</dbReference>
<dbReference type="InterPro" id="IPR013650">
    <property type="entry name" value="ATP-grasp_succ-CoA_synth-type"/>
</dbReference>
<name>A0A7X1ZCG2_9PROT</name>
<evidence type="ECO:0000256" key="6">
    <source>
        <dbReference type="SAM" id="MobiDB-lite"/>
    </source>
</evidence>
<comment type="caution">
    <text evidence="9">The sequence shown here is derived from an EMBL/GenBank/DDBJ whole genome shotgun (WGS) entry which is preliminary data.</text>
</comment>